<feature type="region of interest" description="Disordered" evidence="1">
    <location>
        <begin position="3273"/>
        <end position="3299"/>
    </location>
</feature>
<dbReference type="PANTHER" id="PTHR14139">
    <property type="entry name" value="CALSYNTENIN"/>
    <property type="match status" value="1"/>
</dbReference>
<feature type="compositionally biased region" description="Low complexity" evidence="1">
    <location>
        <begin position="163"/>
        <end position="177"/>
    </location>
</feature>
<accession>A0A1C7FF51</accession>
<feature type="region of interest" description="Disordered" evidence="1">
    <location>
        <begin position="144"/>
        <end position="177"/>
    </location>
</feature>
<feature type="domain" description="RapA2 cadherin-like" evidence="2">
    <location>
        <begin position="2913"/>
        <end position="2984"/>
    </location>
</feature>
<feature type="domain" description="Cadherin-like" evidence="3">
    <location>
        <begin position="1800"/>
        <end position="1897"/>
    </location>
</feature>
<dbReference type="PATRIC" id="fig|45658.7.peg.2947"/>
<feature type="region of interest" description="Disordered" evidence="1">
    <location>
        <begin position="3216"/>
        <end position="3235"/>
    </location>
</feature>
<feature type="compositionally biased region" description="Basic and acidic residues" evidence="1">
    <location>
        <begin position="2928"/>
        <end position="2941"/>
    </location>
</feature>
<dbReference type="EMBL" id="CP016415">
    <property type="protein sequence ID" value="ANU38053.1"/>
    <property type="molecule type" value="Genomic_DNA"/>
</dbReference>
<feature type="domain" description="Cadherin-like" evidence="3">
    <location>
        <begin position="1368"/>
        <end position="1464"/>
    </location>
</feature>
<dbReference type="Pfam" id="PF17803">
    <property type="entry name" value="Cadherin_4"/>
    <property type="match status" value="3"/>
</dbReference>
<name>A0A1C7FF51_9VIBR</name>
<dbReference type="InterPro" id="IPR010221">
    <property type="entry name" value="VCBS_dom"/>
</dbReference>
<feature type="region of interest" description="Disordered" evidence="1">
    <location>
        <begin position="1"/>
        <end position="27"/>
    </location>
</feature>
<dbReference type="InterPro" id="IPR013783">
    <property type="entry name" value="Ig-like_fold"/>
</dbReference>
<feature type="region of interest" description="Disordered" evidence="1">
    <location>
        <begin position="2928"/>
        <end position="2963"/>
    </location>
</feature>
<feature type="compositionally biased region" description="Polar residues" evidence="1">
    <location>
        <begin position="70"/>
        <end position="83"/>
    </location>
</feature>
<feature type="compositionally biased region" description="Polar residues" evidence="1">
    <location>
        <begin position="2942"/>
        <end position="2962"/>
    </location>
</feature>
<dbReference type="Gene3D" id="2.60.40.3440">
    <property type="match status" value="3"/>
</dbReference>
<evidence type="ECO:0000256" key="1">
    <source>
        <dbReference type="SAM" id="MobiDB-lite"/>
    </source>
</evidence>
<sequence>MATSDKKEKHTVTQTKSNLAQTKNKASRTKIRLFSQVNINVPLPREIAMILPSFAEQLESDPTLLKQESDTSSAPDGEQNSQLLPDEHESISDISQIKSQDTQPESNKAEIDDKGETSVSISTHSSHHLSNKLHPVIHTISTHSSLSALTSTPSAQPNVSNATPTTTTGQSSQTPPTFVDETIQGKYGTLHVGANGQYTFTLDPKSPAYILLQKQEPGTDTFTLHLSDGTKVVVLIPVHGTQDNPTISGDLTGSVTEDHNVDSQGFITTGGKIDVVDPDHDESSVHAETINGKFGSLTIDANGHWQYRVNNSLTNIQALTSQKALHESFTIHTKDGTAQVLNMTIGGSDDQASISGGSGTAIEDQKAMLSGTLSIHDPDAGQDSFIAYQYQGQFGHLDFHKDGTWHYVLDNSKLEVQQLGGSENHHDVFTIQSVDGTTHSINIEVSGTNDTPTIHSQSHSLSEDGAMLSGQMLGSDIDNHATLKYSIPKSVAGLTFNSDGSYTFDPSHSAYQHLAQGQSETVMIPVTVTDEHGASATQNLEIVIIGTNDAAKVSGVHTGDVHENQAGQDMSPDHAQPGMAVLGQNTLTTSGKLSINDPDSGESVFDTNGGTYSYSGQYGHLQLHRDGSWNYTVAAGTHDWHQGSTPTTVGSTIDKLGLGETLTDTITVRTKDGTTHDIVVTIHGDNDAPYVSSEVQLNSGKEDTIQTLTAADLLANAIDVDHNDQGQLSIANLIADHGSIRDNQDGTYTYTPESNYHGKVHFSYDINDAHGGSTPTGASLDLASVNDASVLAAGQDSGSVTEDHLRAGTTDQLWSGWSNLDVTDVDGASEADITFIEVNGVKHAVPTDFAMNLTANHGYFSTTHSTDGHNKWSYTADNANPDIQGLKSGQQLQDSMVLITKDGTRIPVTATIQGQDDHVIIDTPNALTAAIGTVVEDIKTTVAGMLQAHDLDKGDHVTFELAGSSSSQAGSYGTFYVDRDGHWHYDLDAAKVDSLRSGDGKAEAFNIVAISSDGSRATQKVEVLVKGTNDAATITGQSTGSVTEDLHVQGDARHTVFTGGVLDAKDPDAGQSGFHQTLNAHAINDPYGGSLSIGKAGGWTYSVPNANLQHLAQGETEHVQYQVQTLGGETHVITIDIVGTNDKPTLTAQTQTVNEDGSLLIGKMQGSDIDHGARLTYSIANSIDGLTFNANGSYNFDPSHSAYQHLAQGQSETISVPVTVTDEHGAFTTQNLEIVITGTNDAATITGVDTGDVDESTYADRSPDYQRGNISHLWNDHIHTSGKLDVVDSDAGEAHFDNNAPAYQYFGQYGRLILQPDGNWSYYAEVGDSAVGRKIDALNNGENLTDTITIRSADGTTHDVVITIHGDNDAPFASGEVQLQPGKEDQTQILTQAQLFSNSMDVDSNDAGKLHIGNLHADHGSIRDNQDGTYTFTPEKDYNGQVHFIYDVKDAHGGTITTGANLALAATPDNAQISYANSDQHQLGVTEDRNYIDTHDNLHFDGKLNIVDPDQGEAKFDINLGSQTYQGIGYDTKLGGHILLMRDGRYTYTIRDHQPLVQNLKQGETITDECVVKSEDGTLFTIKVNIHGTNDAPTLTAQHQSVTEDGAILSGQMIGQDVDHDATLTYTINHPIDGLTFNSDGSYTFDPSHSSYQQLKDGQTQTITVPVTVTDEHGASATQHLEIKITGTEDAAQISGTDTGTLTEDRHVQGDAQHTIFTTGVLNIVDADAGEDHFKATHNAHDLHDPYGGTLTIGKAGDWAYSVPNGNVQHLGQGETQQVQYEVQSLGGDKHIITLTIHGTNDAPVVSADVQLSVGKEDTTQIITSSDLLSNATDIDNNDIGHLSVTNLAVDHGSILDNGDGTFTLIPEKDYNGPLHFQYQVNDGHSGTAPASASMLVAAVNDRPIVQPITQQLKEDSTNHHVIDLLAGSTDKEGDTLSIAQISYSVDGAAKTGSLPHGFTLGADGHSLVIDATHSTFQHLAVGQTQQVVVNYLVNDGHGGQTPQSATFTIEGTDDKAVLTSNVIQMSESEALSSKTSIYHGNLQLTDPDTGDHTQFAFSGRYMGQGYAPGSLTIWPDGSYQFRLESAFNRHAADLVDSLLKGESLEFPYQVRTSDGQRLNIIVKVVGEDDQARIEVGQYSTLDNHAYEDNLSPGGTPNQVWSGGNLHVVDPDHGQAGFVAQNFDTPEGGHFSINVRGGWQYTIDNAKLQHLGAGQSYQKTFSVESIDGSAHQTITVTVHGTNDAPVVTSSVVLTQGREDTPVILNASELLAHASDVDDNAQLTISHLSVDHGQVTDNHDGTYTYTPEKNYNGAVQFNYEVTDEHGASVPTSATLTLAAVNDAATFTGDSGNITEDSNVRHNLHITGSPIIQDALMCNGHLVITDVDGQGEASLDLHGQRSLAQDGTYGHFIVTASGSWVYAVDNNNSHVQDLDRGQTLTDSIEVTSKDGTKHSITVTINGTTDAPTLHSLSDSGVQHSGAIEGNLISGLGAHEGVSGAAIDTDSNAHLVLQDIQIKDPISGYVTVTPGHPHTMNGIGTLAIEANGHYSFTPDPGFTGSVPSMIYRVGDVGGHSVSDSAQNRLTIEITPPAQHTPTVTPQTISSDEDQTHTFTAAEFGYQDADHDALDHITITQLPAHGVLTLYGAAVTTNQQVSKADLDAGHLTFTPLQNQNGVHYADFEFTANDGHQDSASASMIIDVNAVNDAPTVGSSFTSLLEDNQHSFSQADFKYTDVDGDSLHHITITNITHGTLSLNGRAINVGDDVAAADLSSLVYTPALNYHSVGASGLGGIQYTANDGHTDSKEGMYIINIVAAPDPATFTGDSTGQAQEDLHTQVTGTLNVADPDGTQGFIAVQGGVGIVGSKGYGHAHIDGSGHWIYNLYNNHPIVQQLKQGETVTETITVQAKDGTSHDIAITVTGTNDIPTAAEKRPASHTMTEDSHQVSTGQLITHDTDGDTLSLSVDPNHGASFGSIQLDSHTNTWTYQLDNANPQVDALNDGDVLHDTFTLLIDDGHGGQTSQQITMTINGHTDPVPYTPPTISVSVDTHHAHHVTPTITAQTVRDFAQSIGQTAHTMRGNHEISGHDHADIIIVQGRLTEEAELKDGNDILFIGGRLSDEEIEGGHGSDTLILGAYTKQNAPRLHDHGEKLGNMELESIENIILGDGTVLKGHLPANFPVANQDHYEYSVDIHSQLSSSDETVAEIRLTHLENGLSLSDNGQEIHANPDGSYTVPSDGHFTLVSNQPLTGAHPHFATEVTTHNSVTGVTAVTSEDLQGQLHSHITPPPPPPPPAFSQSDEIQAPDGIQDDIALLADGVNPEQHLPAEHLSTAHNPATQDDSQHGVAAYLSALGLESSQANNDQFAHSELPDDIDIVLSDEATTFDPLQPDADGNADVAMDSDSLDEKHDDLIAPDEHHDHGDPNNLSDPY</sequence>
<feature type="domain" description="RapA2 cadherin-like" evidence="2">
    <location>
        <begin position="234"/>
        <end position="307"/>
    </location>
</feature>
<evidence type="ECO:0008006" key="6">
    <source>
        <dbReference type="Google" id="ProtNLM"/>
    </source>
</evidence>
<dbReference type="Pfam" id="PF17963">
    <property type="entry name" value="Big_9"/>
    <property type="match status" value="3"/>
</dbReference>
<feature type="compositionally biased region" description="Pro residues" evidence="1">
    <location>
        <begin position="3283"/>
        <end position="3292"/>
    </location>
</feature>
<dbReference type="InterPro" id="IPR040853">
    <property type="entry name" value="RapA2_cadherin-like"/>
</dbReference>
<feature type="domain" description="RapA2 cadherin-like" evidence="2">
    <location>
        <begin position="2695"/>
        <end position="2755"/>
    </location>
</feature>
<feature type="compositionally biased region" description="Basic and acidic residues" evidence="1">
    <location>
        <begin position="1"/>
        <end position="11"/>
    </location>
</feature>
<organism evidence="4 5">
    <name type="scientific">Vibrio scophthalmi</name>
    <dbReference type="NCBI Taxonomy" id="45658"/>
    <lineage>
        <taxon>Bacteria</taxon>
        <taxon>Pseudomonadati</taxon>
        <taxon>Pseudomonadota</taxon>
        <taxon>Gammaproteobacteria</taxon>
        <taxon>Vibrionales</taxon>
        <taxon>Vibrionaceae</taxon>
        <taxon>Vibrio</taxon>
    </lineage>
</organism>
<feature type="region of interest" description="Disordered" evidence="1">
    <location>
        <begin position="62"/>
        <end position="131"/>
    </location>
</feature>
<protein>
    <recommendedName>
        <fullName evidence="6">Serralysin</fullName>
    </recommendedName>
</protein>
<evidence type="ECO:0000259" key="3">
    <source>
        <dbReference type="Pfam" id="PF17892"/>
    </source>
</evidence>
<dbReference type="NCBIfam" id="TIGR01965">
    <property type="entry name" value="VCBS_repeat"/>
    <property type="match status" value="19"/>
</dbReference>
<evidence type="ECO:0000313" key="5">
    <source>
        <dbReference type="Proteomes" id="UP000092528"/>
    </source>
</evidence>
<evidence type="ECO:0000259" key="2">
    <source>
        <dbReference type="Pfam" id="PF17803"/>
    </source>
</evidence>
<dbReference type="Pfam" id="PF17892">
    <property type="entry name" value="Cadherin_5"/>
    <property type="match status" value="4"/>
</dbReference>
<feature type="region of interest" description="Disordered" evidence="1">
    <location>
        <begin position="3381"/>
        <end position="3428"/>
    </location>
</feature>
<reference evidence="4 5" key="1">
    <citation type="submission" date="2016-07" db="EMBL/GenBank/DDBJ databases">
        <title>Genome sequencing of Vibrio scophthalmi strain VS-05, an isolated from Paralichthys olivaceus.</title>
        <authorList>
            <person name="Han H.-J."/>
        </authorList>
    </citation>
    <scope>NUCLEOTIDE SEQUENCE [LARGE SCALE GENOMIC DNA]</scope>
    <source>
        <strain evidence="4 5">VS-05</strain>
    </source>
</reference>
<gene>
    <name evidence="4" type="ORF">VSVS05_03007</name>
</gene>
<dbReference type="InterPro" id="IPR041690">
    <property type="entry name" value="Cadherin_5"/>
</dbReference>
<dbReference type="PANTHER" id="PTHR14139:SF2">
    <property type="entry name" value="CALSYNTENIN-1"/>
    <property type="match status" value="1"/>
</dbReference>
<feature type="domain" description="Cadherin-like" evidence="3">
    <location>
        <begin position="2241"/>
        <end position="2336"/>
    </location>
</feature>
<feature type="compositionally biased region" description="Basic and acidic residues" evidence="1">
    <location>
        <begin position="3402"/>
        <end position="3420"/>
    </location>
</feature>
<dbReference type="Gene3D" id="2.60.40.10">
    <property type="entry name" value="Immunoglobulins"/>
    <property type="match status" value="11"/>
</dbReference>
<feature type="domain" description="Cadherin-like" evidence="3">
    <location>
        <begin position="686"/>
        <end position="782"/>
    </location>
</feature>
<feature type="compositionally biased region" description="Low complexity" evidence="1">
    <location>
        <begin position="144"/>
        <end position="155"/>
    </location>
</feature>
<evidence type="ECO:0000313" key="4">
    <source>
        <dbReference type="EMBL" id="ANU38053.1"/>
    </source>
</evidence>
<dbReference type="Proteomes" id="UP000092528">
    <property type="component" value="Chromosome 2"/>
</dbReference>
<feature type="compositionally biased region" description="Low complexity" evidence="1">
    <location>
        <begin position="92"/>
        <end position="101"/>
    </location>
</feature>
<proteinExistence type="predicted"/>
<feature type="compositionally biased region" description="Basic and acidic residues" evidence="1">
    <location>
        <begin position="107"/>
        <end position="116"/>
    </location>
</feature>
<keyword evidence="5" id="KW-1185">Reference proteome</keyword>
<dbReference type="NCBIfam" id="NF012211">
    <property type="entry name" value="tand_rpt_95"/>
    <property type="match status" value="4"/>
</dbReference>
<feature type="compositionally biased region" description="Polar residues" evidence="1">
    <location>
        <begin position="12"/>
        <end position="24"/>
    </location>
</feature>